<name>A0A1H0APJ5_9BACI</name>
<evidence type="ECO:0000313" key="2">
    <source>
        <dbReference type="EMBL" id="SDN34856.1"/>
    </source>
</evidence>
<organism evidence="2 3">
    <name type="scientific">Tenuibacillus multivorans</name>
    <dbReference type="NCBI Taxonomy" id="237069"/>
    <lineage>
        <taxon>Bacteria</taxon>
        <taxon>Bacillati</taxon>
        <taxon>Bacillota</taxon>
        <taxon>Bacilli</taxon>
        <taxon>Bacillales</taxon>
        <taxon>Bacillaceae</taxon>
        <taxon>Tenuibacillus</taxon>
    </lineage>
</organism>
<keyword evidence="1" id="KW-0472">Membrane</keyword>
<reference evidence="2 3" key="1">
    <citation type="submission" date="2016-10" db="EMBL/GenBank/DDBJ databases">
        <authorList>
            <person name="de Groot N.N."/>
        </authorList>
    </citation>
    <scope>NUCLEOTIDE SEQUENCE [LARGE SCALE GENOMIC DNA]</scope>
    <source>
        <strain evidence="2 3">CGMCC 1.3442</strain>
    </source>
</reference>
<dbReference type="Proteomes" id="UP000199334">
    <property type="component" value="Unassembled WGS sequence"/>
</dbReference>
<evidence type="ECO:0000256" key="1">
    <source>
        <dbReference type="SAM" id="Phobius"/>
    </source>
</evidence>
<proteinExistence type="predicted"/>
<evidence type="ECO:0000313" key="3">
    <source>
        <dbReference type="Proteomes" id="UP000199334"/>
    </source>
</evidence>
<dbReference type="RefSeq" id="WP_093856466.1">
    <property type="nucleotide sequence ID" value="NZ_BJVZ01000021.1"/>
</dbReference>
<keyword evidence="1" id="KW-0812">Transmembrane</keyword>
<feature type="transmembrane region" description="Helical" evidence="1">
    <location>
        <begin position="37"/>
        <end position="58"/>
    </location>
</feature>
<dbReference type="OrthoDB" id="9889477at2"/>
<keyword evidence="3" id="KW-1185">Reference proteome</keyword>
<feature type="transmembrane region" description="Helical" evidence="1">
    <location>
        <begin position="6"/>
        <end position="25"/>
    </location>
</feature>
<dbReference type="EMBL" id="FNIG01000004">
    <property type="protein sequence ID" value="SDN34856.1"/>
    <property type="molecule type" value="Genomic_DNA"/>
</dbReference>
<sequence>MELVSSLLPIILLLIILFIIIGFVSKTTSIFKFSSKRNAIVVGYVAVLIIATTVYFVVVQGEDLVQEVDQGQVVELREEYNEAIQNEDYDDDSVRTVNQWTFKATKNPIVITGNVGYPFGSQVVERNDDYDEIRVTQYMMNYDHELLDQLPELYVELTGGPEREKVLRINKPGEYMQVKVLAKEFPLRQLEGISLFDIPYIKGSDGFHQFLYIEVPSDVEVTRNELIGG</sequence>
<accession>A0A1H0APJ5</accession>
<dbReference type="AlphaFoldDB" id="A0A1H0APJ5"/>
<keyword evidence="1" id="KW-1133">Transmembrane helix</keyword>
<protein>
    <submittedName>
        <fullName evidence="2">Uncharacterized protein</fullName>
    </submittedName>
</protein>
<dbReference type="STRING" id="237069.SAMN05216498_2005"/>
<gene>
    <name evidence="2" type="ORF">SAMN05216498_2005</name>
</gene>